<keyword evidence="4" id="KW-1133">Transmembrane helix</keyword>
<feature type="compositionally biased region" description="Polar residues" evidence="3">
    <location>
        <begin position="252"/>
        <end position="261"/>
    </location>
</feature>
<evidence type="ECO:0000256" key="4">
    <source>
        <dbReference type="SAM" id="Phobius"/>
    </source>
</evidence>
<keyword evidence="1" id="KW-0805">Transcription regulation</keyword>
<feature type="compositionally biased region" description="Low complexity" evidence="3">
    <location>
        <begin position="186"/>
        <end position="199"/>
    </location>
</feature>
<keyword evidence="2" id="KW-0804">Transcription</keyword>
<evidence type="ECO:0000313" key="5">
    <source>
        <dbReference type="EMBL" id="WUS57756.1"/>
    </source>
</evidence>
<feature type="region of interest" description="Disordered" evidence="3">
    <location>
        <begin position="86"/>
        <end position="144"/>
    </location>
</feature>
<keyword evidence="4" id="KW-0812">Transmembrane</keyword>
<feature type="compositionally biased region" description="Low complexity" evidence="3">
    <location>
        <begin position="93"/>
        <end position="106"/>
    </location>
</feature>
<dbReference type="RefSeq" id="WP_329496475.1">
    <property type="nucleotide sequence ID" value="NZ_CP108460.1"/>
</dbReference>
<dbReference type="EMBL" id="CP108482">
    <property type="protein sequence ID" value="WUS57756.1"/>
    <property type="molecule type" value="Genomic_DNA"/>
</dbReference>
<dbReference type="Proteomes" id="UP001432014">
    <property type="component" value="Chromosome"/>
</dbReference>
<gene>
    <name evidence="5" type="ORF">OG469_20915</name>
</gene>
<evidence type="ECO:0000256" key="2">
    <source>
        <dbReference type="ARBA" id="ARBA00023163"/>
    </source>
</evidence>
<organism evidence="5 6">
    <name type="scientific">Kitasatospora herbaricolor</name>
    <dbReference type="NCBI Taxonomy" id="68217"/>
    <lineage>
        <taxon>Bacteria</taxon>
        <taxon>Bacillati</taxon>
        <taxon>Actinomycetota</taxon>
        <taxon>Actinomycetes</taxon>
        <taxon>Kitasatosporales</taxon>
        <taxon>Streptomycetaceae</taxon>
        <taxon>Kitasatospora</taxon>
    </lineage>
</organism>
<accession>A0ABZ1WA82</accession>
<sequence length="325" mass="32795">MTHPTSSPHPAGPHPSIDELADLAEELVEDQDTVESLRAHLNDCPECSETLAALAEVSELLGTVETAPMPADVARRIDAALAAEADRADRAAEATSPAGSAAEPAPATAPPERPAPAHTPARSRQEPRPAPTAPPAGPGRPRRRSRRRVLLGTAFALAAVTLGALLLRTPAPDQAADTAAGAAAASAPSVPAPSFGAPSLGVPSLGGGQRPGGEAPQEQPAIKGGAPVYREETLAAQARQLVRAAGPAVQPSDGTDLSTRTAPPCAPPGTGSPLATDRGTFEGVPVDVLVYAEPGNPDQLDVYLVASDCGTAPATVLLHRGVPAH</sequence>
<evidence type="ECO:0000256" key="3">
    <source>
        <dbReference type="SAM" id="MobiDB-lite"/>
    </source>
</evidence>
<evidence type="ECO:0000313" key="6">
    <source>
        <dbReference type="Proteomes" id="UP001432014"/>
    </source>
</evidence>
<keyword evidence="4" id="KW-0472">Membrane</keyword>
<reference evidence="5 6" key="1">
    <citation type="submission" date="2022-10" db="EMBL/GenBank/DDBJ databases">
        <title>The complete genomes of actinobacterial strains from the NBC collection.</title>
        <authorList>
            <person name="Joergensen T.S."/>
            <person name="Alvarez Arevalo M."/>
            <person name="Sterndorff E.B."/>
            <person name="Faurdal D."/>
            <person name="Vuksanovic O."/>
            <person name="Mourched A.-S."/>
            <person name="Charusanti P."/>
            <person name="Shaw S."/>
            <person name="Blin K."/>
            <person name="Weber T."/>
        </authorList>
    </citation>
    <scope>NUCLEOTIDE SEQUENCE [LARGE SCALE GENOMIC DNA]</scope>
    <source>
        <strain evidence="5 6">NBC_01247</strain>
    </source>
</reference>
<feature type="compositionally biased region" description="Pro residues" evidence="3">
    <location>
        <begin position="128"/>
        <end position="138"/>
    </location>
</feature>
<name>A0ABZ1WA82_9ACTN</name>
<feature type="region of interest" description="Disordered" evidence="3">
    <location>
        <begin position="243"/>
        <end position="279"/>
    </location>
</feature>
<evidence type="ECO:0008006" key="7">
    <source>
        <dbReference type="Google" id="ProtNLM"/>
    </source>
</evidence>
<protein>
    <recommendedName>
        <fullName evidence="7">Zinc finger protein</fullName>
    </recommendedName>
</protein>
<dbReference type="Gene3D" id="1.10.10.1320">
    <property type="entry name" value="Anti-sigma factor, zinc-finger domain"/>
    <property type="match status" value="1"/>
</dbReference>
<feature type="transmembrane region" description="Helical" evidence="4">
    <location>
        <begin position="149"/>
        <end position="167"/>
    </location>
</feature>
<feature type="region of interest" description="Disordered" evidence="3">
    <location>
        <begin position="186"/>
        <end position="221"/>
    </location>
</feature>
<proteinExistence type="predicted"/>
<evidence type="ECO:0000256" key="1">
    <source>
        <dbReference type="ARBA" id="ARBA00023015"/>
    </source>
</evidence>
<keyword evidence="6" id="KW-1185">Reference proteome</keyword>
<dbReference type="InterPro" id="IPR041916">
    <property type="entry name" value="Anti_sigma_zinc_sf"/>
</dbReference>